<dbReference type="SUPFAM" id="SSF81324">
    <property type="entry name" value="Voltage-gated potassium channels"/>
    <property type="match status" value="4"/>
</dbReference>
<dbReference type="Gene3D" id="6.10.250.2500">
    <property type="match status" value="1"/>
</dbReference>
<feature type="compositionally biased region" description="Basic and acidic residues" evidence="16">
    <location>
        <begin position="1623"/>
        <end position="1632"/>
    </location>
</feature>
<evidence type="ECO:0000256" key="17">
    <source>
        <dbReference type="SAM" id="Phobius"/>
    </source>
</evidence>
<dbReference type="InterPro" id="IPR005821">
    <property type="entry name" value="Ion_trans_dom"/>
</dbReference>
<dbReference type="Gene3D" id="1.10.238.10">
    <property type="entry name" value="EF-hand"/>
    <property type="match status" value="1"/>
</dbReference>
<feature type="compositionally biased region" description="Polar residues" evidence="16">
    <location>
        <begin position="38"/>
        <end position="47"/>
    </location>
</feature>
<dbReference type="RefSeq" id="XP_006819159.1">
    <property type="nucleotide sequence ID" value="XM_006819096.1"/>
</dbReference>
<evidence type="ECO:0000256" key="6">
    <source>
        <dbReference type="ARBA" id="ARBA00022723"/>
    </source>
</evidence>
<evidence type="ECO:0000256" key="1">
    <source>
        <dbReference type="ARBA" id="ARBA00004141"/>
    </source>
</evidence>
<sequence>MAAVGAPGARAAAMLAVNRQYDSPRLSPEESRRRGSLTGVSPHSSQHSLDRDYEPGLSPRERSPGTSPSDLRFYRRNADVSYKDAALAAEKWKQRSSDKLNHIQRENEMATFSYGGQGEAMDGVGQGQDVTTGSRSSITRKQFYATDKKEPRTRSLFIFSEDNFIRKYAKKITDWPPFEYLILLTITANCVVLALEDHLPNEDKTPLAIGLTETEVYFVGIFCFECLIKIIAQGFILHPGSYLRNGWNIMDFIVVISGVLAKPGAAGSGPDLRTLRAVRVLRPLKLVSGIPSLQVVLKSILKAMAPLLQIALLIVFMILIFAITGMEFFLGKFHATCYINGTNEVEGGKDPFVCGTTSGSRTCKMGGICQEYWIGPNHGITNFDHVGFSMLTVFQCITMEGWTDVLYMTNNASGSTWTWLYFVPLIILGSFFMLNLVLGVLSGEFAKERERVENRRAFLKLRRQQQIERELNGYLEWLSKAEEVMLQDDSITEDEKAVIEARRRAASMRQKKMGEDGEYADDDEEDMSDMQSGKAEYKQKNQKQHCVGLKNAEKRFRFMVRRAVKTQAFYWGVIVLVFLNTVCTAVEHYPQPDWLSQFLRYAEWIFLGLFLSEMFIKMYGLGLKLYFKSTFNKFDCVVIFGSIFEVIWTAYKDTSFGLSVLRALRLLRIFKVTKHWKSLRNLVVSLLSSMRSIVSLLFLLFLFILIFALLGMQLFGGHFNFPEGKPPHNFDTFPVALMTVFQILTGEDWNVVMYDGIRSQGGVKKEGMIYSIYFIILVLFGNYTLLNVFLAIAVDNLANAQELTKDEEEQDKLNKERLEKDKEMFMSNPSVNISPPSPTPSKSLAMEEEEDSDNPFAPKPMVPYSSLFIFSPTNPFRRGVHYICSLRYFEFFIMAVIAMSSIALAAEDPVDPNNFRNQILEYFDFAFTAIFALEMTMKIISLGLILHPGSYCRDIWNILDAIVVVCALVAFAFQGNGEDGSSSAGKNLNTIKSLRVLRVLRPLKTIKRVPKLKAVFDCVVNSLKNVLNILIVYLLFQLIFAVIAVQLYKGRFFYCNDESKRNQDECRGQYFIYKDHRITDVEDRRWEKRDFNYDNVMNAMMTLFVVSTGEGWPQILQNSMDSTNEGEGPLPYYRMEMAIYYVVFFIIFPFFFVNIFVALIIITFQEQGEQEYAEGDIDKNQKACIEFCINAKPTQRYMPTNKNSLKFRIWQLVVSPAFEYFIMTLIALNTIILMMKYYQQPIFYTNVLKYMNIGFTIAFTIECILKQLAFGPRNYFREGWNVFDFITVVGSITDVLVSEFGNNFLNLSFLRLFRAARLIKLLRQGYTIRILLWTFIQSFKALPYVCLLIAILFFIYAIIGMQMFGAIKLDPESQINGDNNFTTFILSLLLLFRCCTGEAWQEIMLACASGQDCAPTTGMGAGNCGSNFSYLYFVSFFFMSSFLMLNLFVAVIMDNFDYLTRDASILGAHHLDEYVRVWSDYDPAAKGRIPYRLIRMNMPVAEDKTVHFTTTLSALIRTALNIKITKVAEQDQADEELRRAIKNFWPHLSNTKLNLLVPQNSELVYPNLSVGKIYASLLIYETWREYKAKLSKNIHARSRPPSLFRRLIGAVRHSNTSLNQLEDGEKDKDRHSVSSGSDGGFSEWNRKESLPGSTHSLDKEPPPTEPPNNDRLGWRSLSIFRRSRSKSPRRPTKEVPESSQDSLVDGISLHSNFAESHSGIDGPYQYFPDEPGIELRQRDPESGARADRDKSQDSDLPQRRASHDQSSQQGGDTSTGAGRLSEYPPPYRQSADPRLIPGSPDLMQHRRDDHLRPITDDLLRQSQEPKIRSPPHATPESTPPEFRTPERGRSRSSSGVGLPPNLRSGRSPSPSPIRRRPSHDPNGSTASPKKGTGRKLPALPTDIDPQRARELTLSASSIQSPPMGQLPRSRPTSPQPPRKLSGSRERDLSPSKRNTLRTSPTKSEGRSPHYSGSSRSPERARYMDETYRHHSDVPPPYEAAARQPLPPTPSRHSSMTPRVPNGLSGTQQDRGRGHGVPNYSPPQQPGQARSRGPGRTRSGHSSGSAGVTGHTDSDEEDWY</sequence>
<evidence type="ECO:0000313" key="20">
    <source>
        <dbReference type="Proteomes" id="UP000694865"/>
    </source>
</evidence>
<feature type="compositionally biased region" description="Acidic residues" evidence="16">
    <location>
        <begin position="516"/>
        <end position="528"/>
    </location>
</feature>
<feature type="transmembrane region" description="Helical" evidence="17">
    <location>
        <begin position="307"/>
        <end position="326"/>
    </location>
</feature>
<dbReference type="InterPro" id="IPR050599">
    <property type="entry name" value="VDCC_alpha-1_subunit"/>
</dbReference>
<feature type="domain" description="Ion transport" evidence="18">
    <location>
        <begin position="176"/>
        <end position="451"/>
    </location>
</feature>
<feature type="compositionally biased region" description="Polar residues" evidence="16">
    <location>
        <begin position="1951"/>
        <end position="1962"/>
    </location>
</feature>
<feature type="transmembrane region" description="Helical" evidence="17">
    <location>
        <begin position="1430"/>
        <end position="1453"/>
    </location>
</feature>
<evidence type="ECO:0000256" key="15">
    <source>
        <dbReference type="SAM" id="Coils"/>
    </source>
</evidence>
<feature type="transmembrane region" description="Helical" evidence="17">
    <location>
        <begin position="1280"/>
        <end position="1297"/>
    </location>
</feature>
<feature type="compositionally biased region" description="Basic and acidic residues" evidence="16">
    <location>
        <begin position="1976"/>
        <end position="1992"/>
    </location>
</feature>
<name>A0ABM0MGL8_SACKO</name>
<evidence type="ECO:0000256" key="5">
    <source>
        <dbReference type="ARBA" id="ARBA00022692"/>
    </source>
</evidence>
<proteinExistence type="inferred from homology"/>
<dbReference type="PANTHER" id="PTHR45628:SF7">
    <property type="entry name" value="VOLTAGE-DEPENDENT CALCIUM CHANNEL TYPE A SUBUNIT ALPHA-1"/>
    <property type="match status" value="1"/>
</dbReference>
<dbReference type="InterPro" id="IPR002077">
    <property type="entry name" value="VDCCAlpha1"/>
</dbReference>
<feature type="transmembrane region" description="Helical" evidence="17">
    <location>
        <begin position="1342"/>
        <end position="1359"/>
    </location>
</feature>
<keyword evidence="6" id="KW-0479">Metal-binding</keyword>
<evidence type="ECO:0000256" key="8">
    <source>
        <dbReference type="ARBA" id="ARBA00022882"/>
    </source>
</evidence>
<dbReference type="InterPro" id="IPR027359">
    <property type="entry name" value="Volt_channel_dom_sf"/>
</dbReference>
<accession>A0ABM0MGL8</accession>
<comment type="similarity">
    <text evidence="14">Belongs to the calcium channel alpha-1 subunit (TC 1.A.1.11) family.</text>
</comment>
<feature type="transmembrane region" description="Helical" evidence="17">
    <location>
        <begin position="1138"/>
        <end position="1162"/>
    </location>
</feature>
<evidence type="ECO:0000259" key="19">
    <source>
        <dbReference type="Pfam" id="PF08763"/>
    </source>
</evidence>
<dbReference type="GeneID" id="100373523"/>
<feature type="domain" description="Ion transport" evidence="18">
    <location>
        <begin position="1216"/>
        <end position="1463"/>
    </location>
</feature>
<keyword evidence="3 14" id="KW-0109">Calcium transport</keyword>
<dbReference type="Gene3D" id="1.10.287.70">
    <property type="match status" value="4"/>
</dbReference>
<feature type="compositionally biased region" description="Basic residues" evidence="16">
    <location>
        <begin position="1681"/>
        <end position="1690"/>
    </location>
</feature>
<dbReference type="Proteomes" id="UP000694865">
    <property type="component" value="Unplaced"/>
</dbReference>
<feature type="compositionally biased region" description="Polar residues" evidence="16">
    <location>
        <begin position="1764"/>
        <end position="1776"/>
    </location>
</feature>
<evidence type="ECO:0000256" key="11">
    <source>
        <dbReference type="ARBA" id="ARBA00023136"/>
    </source>
</evidence>
<feature type="region of interest" description="Disordered" evidence="16">
    <location>
        <begin position="17"/>
        <end position="72"/>
    </location>
</feature>
<feature type="transmembrane region" description="Helical" evidence="17">
    <location>
        <begin position="955"/>
        <end position="973"/>
    </location>
</feature>
<evidence type="ECO:0000256" key="4">
    <source>
        <dbReference type="ARBA" id="ARBA00022673"/>
    </source>
</evidence>
<feature type="region of interest" description="Disordered" evidence="16">
    <location>
        <begin position="1615"/>
        <end position="2079"/>
    </location>
</feature>
<keyword evidence="20" id="KW-1185">Reference proteome</keyword>
<evidence type="ECO:0000256" key="2">
    <source>
        <dbReference type="ARBA" id="ARBA00022448"/>
    </source>
</evidence>
<feature type="region of interest" description="Disordered" evidence="16">
    <location>
        <begin position="509"/>
        <end position="539"/>
    </location>
</feature>
<feature type="transmembrane region" description="Helical" evidence="17">
    <location>
        <begin position="886"/>
        <end position="905"/>
    </location>
</feature>
<keyword evidence="9 17" id="KW-1133">Transmembrane helix</keyword>
<keyword evidence="7 14" id="KW-0106">Calcium</keyword>
<evidence type="ECO:0000256" key="3">
    <source>
        <dbReference type="ARBA" id="ARBA00022568"/>
    </source>
</evidence>
<dbReference type="Pfam" id="PF08763">
    <property type="entry name" value="Ca_chan_IQ"/>
    <property type="match status" value="1"/>
</dbReference>
<dbReference type="PRINTS" id="PR00167">
    <property type="entry name" value="CACHANNEL"/>
</dbReference>
<feature type="transmembrane region" description="Helical" evidence="17">
    <location>
        <begin position="568"/>
        <end position="589"/>
    </location>
</feature>
<evidence type="ECO:0000259" key="18">
    <source>
        <dbReference type="Pfam" id="PF00520"/>
    </source>
</evidence>
<dbReference type="Pfam" id="PF00520">
    <property type="entry name" value="Ion_trans"/>
    <property type="match status" value="4"/>
</dbReference>
<keyword evidence="11 17" id="KW-0472">Membrane</keyword>
<keyword evidence="8 14" id="KW-0851">Voltage-gated channel</keyword>
<keyword evidence="2" id="KW-0813">Transport</keyword>
<keyword evidence="10" id="KW-0406">Ion transport</keyword>
<feature type="domain" description="Ion transport" evidence="18">
    <location>
        <begin position="567"/>
        <end position="803"/>
    </location>
</feature>
<keyword evidence="4 14" id="KW-0107">Calcium channel</keyword>
<feature type="compositionally biased region" description="Basic and acidic residues" evidence="16">
    <location>
        <begin position="1803"/>
        <end position="1827"/>
    </location>
</feature>
<feature type="transmembrane region" description="Helical" evidence="17">
    <location>
        <begin position="925"/>
        <end position="946"/>
    </location>
</feature>
<feature type="transmembrane region" description="Helical" evidence="17">
    <location>
        <begin position="1026"/>
        <end position="1048"/>
    </location>
</feature>
<evidence type="ECO:0000256" key="12">
    <source>
        <dbReference type="ARBA" id="ARBA00023180"/>
    </source>
</evidence>
<dbReference type="Gene3D" id="6.10.250.2180">
    <property type="match status" value="1"/>
</dbReference>
<feature type="domain" description="Voltage-dependent calcium channel alpha-1 subunit IQ" evidence="19">
    <location>
        <begin position="1509"/>
        <end position="1588"/>
    </location>
</feature>
<keyword evidence="13" id="KW-0407">Ion channel</keyword>
<evidence type="ECO:0000256" key="16">
    <source>
        <dbReference type="SAM" id="MobiDB-lite"/>
    </source>
</evidence>
<feature type="transmembrane region" description="Helical" evidence="17">
    <location>
        <begin position="1220"/>
        <end position="1238"/>
    </location>
</feature>
<feature type="compositionally biased region" description="Polar residues" evidence="16">
    <location>
        <begin position="1913"/>
        <end position="1922"/>
    </location>
</feature>
<evidence type="ECO:0000256" key="10">
    <source>
        <dbReference type="ARBA" id="ARBA00023065"/>
    </source>
</evidence>
<evidence type="ECO:0000256" key="13">
    <source>
        <dbReference type="ARBA" id="ARBA00023303"/>
    </source>
</evidence>
<keyword evidence="12" id="KW-0325">Glycoprotein</keyword>
<feature type="transmembrane region" description="Helical" evidence="17">
    <location>
        <begin position="601"/>
        <end position="619"/>
    </location>
</feature>
<evidence type="ECO:0000256" key="7">
    <source>
        <dbReference type="ARBA" id="ARBA00022837"/>
    </source>
</evidence>
<reference evidence="21" key="1">
    <citation type="submission" date="2025-08" db="UniProtKB">
        <authorList>
            <consortium name="RefSeq"/>
        </authorList>
    </citation>
    <scope>IDENTIFICATION</scope>
    <source>
        <tissue evidence="21">Testes</tissue>
    </source>
</reference>
<feature type="transmembrane region" description="Helical" evidence="17">
    <location>
        <begin position="768"/>
        <end position="794"/>
    </location>
</feature>
<evidence type="ECO:0000256" key="14">
    <source>
        <dbReference type="RuleBase" id="RU003808"/>
    </source>
</evidence>
<gene>
    <name evidence="21" type="primary">LOC100373523</name>
</gene>
<evidence type="ECO:0000313" key="21">
    <source>
        <dbReference type="RefSeq" id="XP_006819159.1"/>
    </source>
</evidence>
<keyword evidence="15" id="KW-0175">Coiled coil</keyword>
<feature type="transmembrane region" description="Helical" evidence="17">
    <location>
        <begin position="419"/>
        <end position="441"/>
    </location>
</feature>
<keyword evidence="5 17" id="KW-0812">Transmembrane</keyword>
<feature type="compositionally biased region" description="Basic and acidic residues" evidence="16">
    <location>
        <begin position="1733"/>
        <end position="1763"/>
    </location>
</feature>
<feature type="compositionally biased region" description="Low complexity" evidence="16">
    <location>
        <begin position="1851"/>
        <end position="1868"/>
    </location>
</feature>
<feature type="transmembrane region" description="Helical" evidence="17">
    <location>
        <begin position="1250"/>
        <end position="1268"/>
    </location>
</feature>
<feature type="domain" description="Ion transport" evidence="18">
    <location>
        <begin position="887"/>
        <end position="1171"/>
    </location>
</feature>
<feature type="transmembrane region" description="Helical" evidence="17">
    <location>
        <begin position="693"/>
        <end position="715"/>
    </location>
</feature>
<dbReference type="Gene3D" id="1.20.120.350">
    <property type="entry name" value="Voltage-gated potassium channels. Chain C"/>
    <property type="match status" value="4"/>
</dbReference>
<protein>
    <submittedName>
        <fullName evidence="21">Voltage-dependent P/Q-type calcium channel subunit alpha-1A-like</fullName>
    </submittedName>
</protein>
<organism evidence="20 21">
    <name type="scientific">Saccoglossus kowalevskii</name>
    <name type="common">Acorn worm</name>
    <dbReference type="NCBI Taxonomy" id="10224"/>
    <lineage>
        <taxon>Eukaryota</taxon>
        <taxon>Metazoa</taxon>
        <taxon>Hemichordata</taxon>
        <taxon>Enteropneusta</taxon>
        <taxon>Harrimaniidae</taxon>
        <taxon>Saccoglossus</taxon>
    </lineage>
</organism>
<evidence type="ECO:0000256" key="9">
    <source>
        <dbReference type="ARBA" id="ARBA00022989"/>
    </source>
</evidence>
<comment type="subcellular location">
    <subcellularLocation>
        <location evidence="1 14">Membrane</location>
        <topology evidence="1 14">Multi-pass membrane protein</topology>
    </subcellularLocation>
</comment>
<feature type="compositionally biased region" description="Basic and acidic residues" evidence="16">
    <location>
        <begin position="48"/>
        <end position="63"/>
    </location>
</feature>
<dbReference type="PANTHER" id="PTHR45628">
    <property type="entry name" value="VOLTAGE-DEPENDENT CALCIUM CHANNEL TYPE A SUBUNIT ALPHA-1"/>
    <property type="match status" value="1"/>
</dbReference>
<dbReference type="InterPro" id="IPR014873">
    <property type="entry name" value="VDCC_a1su_IQ"/>
</dbReference>
<feature type="coiled-coil region" evidence="15">
    <location>
        <begin position="790"/>
        <end position="823"/>
    </location>
</feature>
<feature type="region of interest" description="Disordered" evidence="16">
    <location>
        <begin position="829"/>
        <end position="852"/>
    </location>
</feature>